<reference evidence="4 5" key="1">
    <citation type="submission" date="2015-08" db="EMBL/GenBank/DDBJ databases">
        <title>Draft Genome Sequence of Bacillus vietnamensis UCD-SED5.</title>
        <authorList>
            <person name="Lee R.D."/>
            <person name="Jospin G."/>
            <person name="Lang J.M."/>
            <person name="Coil D.A."/>
            <person name="Eisen J.A."/>
        </authorList>
    </citation>
    <scope>NUCLEOTIDE SEQUENCE [LARGE SCALE GENOMIC DNA]</scope>
    <source>
        <strain evidence="4 5">UCD-SED5</strain>
    </source>
</reference>
<proteinExistence type="inferred from homology"/>
<accession>A0A0N8GHD7</accession>
<dbReference type="InterPro" id="IPR036380">
    <property type="entry name" value="Isochorismatase-like_sf"/>
</dbReference>
<gene>
    <name evidence="4" type="ORF">AM506_04605</name>
</gene>
<protein>
    <submittedName>
        <fullName evidence="4">Isochorismatase</fullName>
    </submittedName>
</protein>
<keyword evidence="2" id="KW-0378">Hydrolase</keyword>
<dbReference type="PANTHER" id="PTHR43540:SF14">
    <property type="entry name" value="ISOCHORISMATASE"/>
    <property type="match status" value="1"/>
</dbReference>
<evidence type="ECO:0000313" key="5">
    <source>
        <dbReference type="Proteomes" id="UP000050398"/>
    </source>
</evidence>
<organism evidence="4 5">
    <name type="scientific">Rossellomorea vietnamensis</name>
    <dbReference type="NCBI Taxonomy" id="218284"/>
    <lineage>
        <taxon>Bacteria</taxon>
        <taxon>Bacillati</taxon>
        <taxon>Bacillota</taxon>
        <taxon>Bacilli</taxon>
        <taxon>Bacillales</taxon>
        <taxon>Bacillaceae</taxon>
        <taxon>Rossellomorea</taxon>
    </lineage>
</organism>
<dbReference type="InterPro" id="IPR050272">
    <property type="entry name" value="Isochorismatase-like_hydrls"/>
</dbReference>
<evidence type="ECO:0000256" key="1">
    <source>
        <dbReference type="ARBA" id="ARBA00006336"/>
    </source>
</evidence>
<evidence type="ECO:0000313" key="4">
    <source>
        <dbReference type="EMBL" id="KPL61010.1"/>
    </source>
</evidence>
<dbReference type="EMBL" id="LIXZ01000002">
    <property type="protein sequence ID" value="KPL61010.1"/>
    <property type="molecule type" value="Genomic_DNA"/>
</dbReference>
<dbReference type="PATRIC" id="fig|218284.4.peg.969"/>
<dbReference type="Pfam" id="PF00857">
    <property type="entry name" value="Isochorismatase"/>
    <property type="match status" value="1"/>
</dbReference>
<feature type="domain" description="Isochorismatase-like" evidence="3">
    <location>
        <begin position="4"/>
        <end position="144"/>
    </location>
</feature>
<dbReference type="GO" id="GO:0016787">
    <property type="term" value="F:hydrolase activity"/>
    <property type="evidence" value="ECO:0007669"/>
    <property type="project" value="UniProtKB-KW"/>
</dbReference>
<comment type="similarity">
    <text evidence="1">Belongs to the isochorismatase family.</text>
</comment>
<dbReference type="SUPFAM" id="SSF52499">
    <property type="entry name" value="Isochorismatase-like hydrolases"/>
    <property type="match status" value="1"/>
</dbReference>
<dbReference type="Gene3D" id="3.40.50.850">
    <property type="entry name" value="Isochorismatase-like"/>
    <property type="match status" value="1"/>
</dbReference>
<dbReference type="RefSeq" id="WP_060671266.1">
    <property type="nucleotide sequence ID" value="NZ_LIXZ01000002.1"/>
</dbReference>
<dbReference type="CDD" id="cd01014">
    <property type="entry name" value="nicotinamidase_related"/>
    <property type="match status" value="1"/>
</dbReference>
<dbReference type="PANTHER" id="PTHR43540">
    <property type="entry name" value="PEROXYUREIDOACRYLATE/UREIDOACRYLATE AMIDOHYDROLASE-RELATED"/>
    <property type="match status" value="1"/>
</dbReference>
<sequence length="174" mass="19783">MKNALLIIDVQNGMFQEGNVVYKGDKLLQTLKDLIEKARSTETPIYYIQHNAPIGKPLEYGTKGWEIHREITPNPQDLIIQKTTPDSFYNTSLDDELKKQGIEHVVIAGIQTEACVDTTCRRAFSLDYKVTLASDAHSTWDSQDITAQQIINHHNGVLRWFADVYLSKDITFDS</sequence>
<comment type="caution">
    <text evidence="4">The sequence shown here is derived from an EMBL/GenBank/DDBJ whole genome shotgun (WGS) entry which is preliminary data.</text>
</comment>
<name>A0A0N8GHD7_9BACI</name>
<dbReference type="InterPro" id="IPR000868">
    <property type="entry name" value="Isochorismatase-like_dom"/>
</dbReference>
<dbReference type="OrthoDB" id="9785724at2"/>
<dbReference type="Proteomes" id="UP000050398">
    <property type="component" value="Unassembled WGS sequence"/>
</dbReference>
<evidence type="ECO:0000259" key="3">
    <source>
        <dbReference type="Pfam" id="PF00857"/>
    </source>
</evidence>
<dbReference type="AlphaFoldDB" id="A0A0N8GHD7"/>
<evidence type="ECO:0000256" key="2">
    <source>
        <dbReference type="ARBA" id="ARBA00022801"/>
    </source>
</evidence>